<protein>
    <recommendedName>
        <fullName evidence="1">GST N-terminal domain-containing protein</fullName>
    </recommendedName>
</protein>
<keyword evidence="3" id="KW-1185">Reference proteome</keyword>
<dbReference type="Gene3D" id="3.40.30.10">
    <property type="entry name" value="Glutaredoxin"/>
    <property type="match status" value="1"/>
</dbReference>
<dbReference type="Proteomes" id="UP000094336">
    <property type="component" value="Unassembled WGS sequence"/>
</dbReference>
<dbReference type="Pfam" id="PF13409">
    <property type="entry name" value="GST_N_2"/>
    <property type="match status" value="1"/>
</dbReference>
<dbReference type="Gene3D" id="1.20.1050.10">
    <property type="match status" value="1"/>
</dbReference>
<evidence type="ECO:0000259" key="1">
    <source>
        <dbReference type="Pfam" id="PF13409"/>
    </source>
</evidence>
<sequence>MSHLQAADTTDKLVLWDLNSKLPQPQWSPNTMKVRSVLNFRCIPFVTKFVTYMDFPGMLEQAGGKPWPDAPHYTLPAISHKGCIVMGSDEIVEYLEKEFTLEPSVFFSIDALAESKALNRMAPSVYKATAGIVGAFTYNILLESDLQCYRDIYSRFQIDITQILKDPEAIQEQWTVAQKFLNEFEGFTSKDFTPQQLSCLKSGEYLFGNHCSYADLHYFSLVFWAVTSYQQYSGGKTELITDGWLRGWYDRMSIYKV</sequence>
<reference evidence="3" key="1">
    <citation type="submission" date="2016-05" db="EMBL/GenBank/DDBJ databases">
        <title>Comparative genomics of biotechnologically important yeasts.</title>
        <authorList>
            <consortium name="DOE Joint Genome Institute"/>
            <person name="Riley R."/>
            <person name="Haridas S."/>
            <person name="Wolfe K.H."/>
            <person name="Lopes M.R."/>
            <person name="Hittinger C.T."/>
            <person name="Goker M."/>
            <person name="Salamov A."/>
            <person name="Wisecaver J."/>
            <person name="Long T.M."/>
            <person name="Aerts A.L."/>
            <person name="Barry K."/>
            <person name="Choi C."/>
            <person name="Clum A."/>
            <person name="Coughlan A.Y."/>
            <person name="Deshpande S."/>
            <person name="Douglass A.P."/>
            <person name="Hanson S.J."/>
            <person name="Klenk H.-P."/>
            <person name="Labutti K."/>
            <person name="Lapidus A."/>
            <person name="Lindquist E."/>
            <person name="Lipzen A."/>
            <person name="Meier-Kolthoff J.P."/>
            <person name="Ohm R.A."/>
            <person name="Otillar R.P."/>
            <person name="Pangilinan J."/>
            <person name="Peng Y."/>
            <person name="Rokas A."/>
            <person name="Rosa C.A."/>
            <person name="Scheuner C."/>
            <person name="Sibirny A.A."/>
            <person name="Slot J.C."/>
            <person name="Stielow J.B."/>
            <person name="Sun H."/>
            <person name="Kurtzman C.P."/>
            <person name="Blackwell M."/>
            <person name="Grigoriev I.V."/>
            <person name="Jeffries T.W."/>
        </authorList>
    </citation>
    <scope>NUCLEOTIDE SEQUENCE [LARGE SCALE GENOMIC DNA]</scope>
    <source>
        <strain evidence="3">NRRL Y-12698</strain>
    </source>
</reference>
<dbReference type="InterPro" id="IPR036282">
    <property type="entry name" value="Glutathione-S-Trfase_C_sf"/>
</dbReference>
<dbReference type="InterPro" id="IPR036249">
    <property type="entry name" value="Thioredoxin-like_sf"/>
</dbReference>
<dbReference type="AlphaFoldDB" id="A0A1E3QSJ9"/>
<dbReference type="EMBL" id="KV454429">
    <property type="protein sequence ID" value="ODQ80618.1"/>
    <property type="molecule type" value="Genomic_DNA"/>
</dbReference>
<dbReference type="GeneID" id="30146364"/>
<dbReference type="SUPFAM" id="SSF47616">
    <property type="entry name" value="GST C-terminal domain-like"/>
    <property type="match status" value="1"/>
</dbReference>
<dbReference type="RefSeq" id="XP_018985946.1">
    <property type="nucleotide sequence ID" value="XM_019128511.1"/>
</dbReference>
<accession>A0A1E3QSJ9</accession>
<feature type="domain" description="GST N-terminal" evidence="1">
    <location>
        <begin position="27"/>
        <end position="97"/>
    </location>
</feature>
<evidence type="ECO:0000313" key="3">
    <source>
        <dbReference type="Proteomes" id="UP000094336"/>
    </source>
</evidence>
<dbReference type="STRING" id="984486.A0A1E3QSJ9"/>
<organism evidence="2 3">
    <name type="scientific">Babjeviella inositovora NRRL Y-12698</name>
    <dbReference type="NCBI Taxonomy" id="984486"/>
    <lineage>
        <taxon>Eukaryota</taxon>
        <taxon>Fungi</taxon>
        <taxon>Dikarya</taxon>
        <taxon>Ascomycota</taxon>
        <taxon>Saccharomycotina</taxon>
        <taxon>Pichiomycetes</taxon>
        <taxon>Serinales incertae sedis</taxon>
        <taxon>Babjeviella</taxon>
    </lineage>
</organism>
<name>A0A1E3QSJ9_9ASCO</name>
<dbReference type="InterPro" id="IPR004045">
    <property type="entry name" value="Glutathione_S-Trfase_N"/>
</dbReference>
<proteinExistence type="predicted"/>
<gene>
    <name evidence="2" type="ORF">BABINDRAFT_160873</name>
</gene>
<evidence type="ECO:0000313" key="2">
    <source>
        <dbReference type="EMBL" id="ODQ80618.1"/>
    </source>
</evidence>
<dbReference type="OrthoDB" id="4951845at2759"/>
<dbReference type="SUPFAM" id="SSF52833">
    <property type="entry name" value="Thioredoxin-like"/>
    <property type="match status" value="1"/>
</dbReference>